<proteinExistence type="predicted"/>
<evidence type="ECO:0000259" key="2">
    <source>
        <dbReference type="Pfam" id="PF00561"/>
    </source>
</evidence>
<evidence type="ECO:0000256" key="1">
    <source>
        <dbReference type="SAM" id="Phobius"/>
    </source>
</evidence>
<dbReference type="InterPro" id="IPR029058">
    <property type="entry name" value="AB_hydrolase_fold"/>
</dbReference>
<dbReference type="InterPro" id="IPR000073">
    <property type="entry name" value="AB_hydrolase_1"/>
</dbReference>
<dbReference type="Proteomes" id="UP000094444">
    <property type="component" value="Unassembled WGS sequence"/>
</dbReference>
<feature type="transmembrane region" description="Helical" evidence="1">
    <location>
        <begin position="9"/>
        <end position="28"/>
    </location>
</feature>
<dbReference type="STRING" id="158607.A0A2P5HR18"/>
<dbReference type="PANTHER" id="PTHR37471">
    <property type="entry name" value="UNNAMED PRODUCT"/>
    <property type="match status" value="1"/>
</dbReference>
<gene>
    <name evidence="3" type="ORF">DHEL01_v208889</name>
</gene>
<dbReference type="AlphaFoldDB" id="A0A2P5HR18"/>
<dbReference type="OrthoDB" id="6431331at2759"/>
<reference evidence="3" key="1">
    <citation type="submission" date="2017-09" db="EMBL/GenBank/DDBJ databases">
        <title>Polyketide synthases of a Diaporthe helianthi virulent isolate.</title>
        <authorList>
            <person name="Baroncelli R."/>
        </authorList>
    </citation>
    <scope>NUCLEOTIDE SEQUENCE [LARGE SCALE GENOMIC DNA]</scope>
    <source>
        <strain evidence="3">7/96</strain>
    </source>
</reference>
<feature type="domain" description="AB hydrolase-1" evidence="2">
    <location>
        <begin position="240"/>
        <end position="349"/>
    </location>
</feature>
<dbReference type="SUPFAM" id="SSF53474">
    <property type="entry name" value="alpha/beta-Hydrolases"/>
    <property type="match status" value="1"/>
</dbReference>
<keyword evidence="1" id="KW-0472">Membrane</keyword>
<dbReference type="Pfam" id="PF00561">
    <property type="entry name" value="Abhydrolase_1"/>
    <property type="match status" value="1"/>
</dbReference>
<dbReference type="EMBL" id="MAVT02000941">
    <property type="protein sequence ID" value="POS72716.1"/>
    <property type="molecule type" value="Genomic_DNA"/>
</dbReference>
<comment type="caution">
    <text evidence="3">The sequence shown here is derived from an EMBL/GenBank/DDBJ whole genome shotgun (WGS) entry which is preliminary data.</text>
</comment>
<name>A0A2P5HR18_DIAHE</name>
<protein>
    <recommendedName>
        <fullName evidence="2">AB hydrolase-1 domain-containing protein</fullName>
    </recommendedName>
</protein>
<accession>A0A2P5HR18</accession>
<keyword evidence="1" id="KW-1133">Transmembrane helix</keyword>
<sequence length="479" mass="55014">MLNTTTHELVFIRVCVFFLTYLPCIIPFLPRPFWLLLPIEALYYFLILRPFERRLSLQASHPPDPVDRQALFQRCLENVPDPEHYLSLWALGAHPDDIKRDNVKDFLLWAFFDRQHVVPAIEDELEGYVDKTEELLGRPLAPGRGCAVPMRLTLDHVPTRYRSVVWYLVVGLVDAATHCHLAWHGFDFWPSPLRTNLLRVFPPRLLASAALLRRSSPSDELCYWYRAPQRYTTETSPTLPVVFLHGIGIGLHPYVPFLASLPRTSPIIALEILPISMRLTKSNILPRPEFIRHLKDILRHHRIHHFVLVGHSYGTVMATHVLHDLDLSQRVEGVVLVDPVTLLLHLPDVAYNFTRRTPRTANEVQLWYLASMDPGVALVLGRHFFWKENIIFKEELVAGRQAAVCLSSRDLIVDTMAVLRYLTSDESEACNLLEAAKESSTMTSSGVELLWVELDHAQVFDKSCNYTRLADTIRRFATK</sequence>
<evidence type="ECO:0000313" key="4">
    <source>
        <dbReference type="Proteomes" id="UP000094444"/>
    </source>
</evidence>
<organism evidence="3 4">
    <name type="scientific">Diaporthe helianthi</name>
    <dbReference type="NCBI Taxonomy" id="158607"/>
    <lineage>
        <taxon>Eukaryota</taxon>
        <taxon>Fungi</taxon>
        <taxon>Dikarya</taxon>
        <taxon>Ascomycota</taxon>
        <taxon>Pezizomycotina</taxon>
        <taxon>Sordariomycetes</taxon>
        <taxon>Sordariomycetidae</taxon>
        <taxon>Diaporthales</taxon>
        <taxon>Diaporthaceae</taxon>
        <taxon>Diaporthe</taxon>
    </lineage>
</organism>
<dbReference type="Gene3D" id="3.40.50.1820">
    <property type="entry name" value="alpha/beta hydrolase"/>
    <property type="match status" value="1"/>
</dbReference>
<dbReference type="PANTHER" id="PTHR37471:SF1">
    <property type="entry name" value="AB HYDROLASE-1 DOMAIN-CONTAINING PROTEIN"/>
    <property type="match status" value="1"/>
</dbReference>
<dbReference type="InParanoid" id="A0A2P5HR18"/>
<keyword evidence="1" id="KW-0812">Transmembrane</keyword>
<evidence type="ECO:0000313" key="3">
    <source>
        <dbReference type="EMBL" id="POS72716.1"/>
    </source>
</evidence>
<keyword evidence="4" id="KW-1185">Reference proteome</keyword>